<dbReference type="Pfam" id="PF18084">
    <property type="entry name" value="ARTD15_N"/>
    <property type="match status" value="1"/>
</dbReference>
<dbReference type="SMART" id="SM00165">
    <property type="entry name" value="UBA"/>
    <property type="match status" value="1"/>
</dbReference>
<dbReference type="EMBL" id="JAPDFW010000059">
    <property type="protein sequence ID" value="KAJ5076731.1"/>
    <property type="molecule type" value="Genomic_DNA"/>
</dbReference>
<evidence type="ECO:0000259" key="6">
    <source>
        <dbReference type="PROSITE" id="PS50030"/>
    </source>
</evidence>
<evidence type="ECO:0000256" key="1">
    <source>
        <dbReference type="ARBA" id="ARBA00022676"/>
    </source>
</evidence>
<evidence type="ECO:0000313" key="8">
    <source>
        <dbReference type="Proteomes" id="UP001149090"/>
    </source>
</evidence>
<dbReference type="InterPro" id="IPR009060">
    <property type="entry name" value="UBA-like_sf"/>
</dbReference>
<keyword evidence="2" id="KW-0808">Transferase</keyword>
<reference evidence="7" key="1">
    <citation type="submission" date="2022-10" db="EMBL/GenBank/DDBJ databases">
        <title>Novel sulphate-reducing endosymbionts in the free-living metamonad Anaeramoeba.</title>
        <authorList>
            <person name="Jerlstrom-Hultqvist J."/>
            <person name="Cepicka I."/>
            <person name="Gallot-Lavallee L."/>
            <person name="Salas-Leiva D."/>
            <person name="Curtis B.A."/>
            <person name="Zahonova K."/>
            <person name="Pipaliya S."/>
            <person name="Dacks J."/>
            <person name="Roger A.J."/>
        </authorList>
    </citation>
    <scope>NUCLEOTIDE SEQUENCE</scope>
    <source>
        <strain evidence="7">BMAN</strain>
    </source>
</reference>
<dbReference type="PROSITE" id="PS50030">
    <property type="entry name" value="UBA"/>
    <property type="match status" value="1"/>
</dbReference>
<name>A0A9Q0LNC5_ANAIG</name>
<keyword evidence="8" id="KW-1185">Reference proteome</keyword>
<dbReference type="AlphaFoldDB" id="A0A9Q0LNC5"/>
<evidence type="ECO:0000313" key="7">
    <source>
        <dbReference type="EMBL" id="KAJ5076731.1"/>
    </source>
</evidence>
<organism evidence="7 8">
    <name type="scientific">Anaeramoeba ignava</name>
    <name type="common">Anaerobic marine amoeba</name>
    <dbReference type="NCBI Taxonomy" id="1746090"/>
    <lineage>
        <taxon>Eukaryota</taxon>
        <taxon>Metamonada</taxon>
        <taxon>Anaeramoebidae</taxon>
        <taxon>Anaeramoeba</taxon>
    </lineage>
</organism>
<proteinExistence type="predicted"/>
<protein>
    <submittedName>
        <fullName evidence="7">Poly adp-ribose polymerase family member parp</fullName>
    </submittedName>
</protein>
<comment type="caution">
    <text evidence="7">The sequence shown here is derived from an EMBL/GenBank/DDBJ whole genome shotgun (WGS) entry which is preliminary data.</text>
</comment>
<evidence type="ECO:0000256" key="2">
    <source>
        <dbReference type="ARBA" id="ARBA00022679"/>
    </source>
</evidence>
<evidence type="ECO:0000256" key="5">
    <source>
        <dbReference type="SAM" id="MobiDB-lite"/>
    </source>
</evidence>
<keyword evidence="4" id="KW-0520">NAD</keyword>
<feature type="region of interest" description="Disordered" evidence="5">
    <location>
        <begin position="272"/>
        <end position="292"/>
    </location>
</feature>
<feature type="region of interest" description="Disordered" evidence="5">
    <location>
        <begin position="113"/>
        <end position="134"/>
    </location>
</feature>
<dbReference type="InterPro" id="IPR012317">
    <property type="entry name" value="Poly(ADP-ribose)pol_cat_dom"/>
</dbReference>
<feature type="domain" description="UBA" evidence="6">
    <location>
        <begin position="293"/>
        <end position="333"/>
    </location>
</feature>
<dbReference type="Pfam" id="PF00644">
    <property type="entry name" value="PARP"/>
    <property type="match status" value="1"/>
</dbReference>
<dbReference type="Gene3D" id="1.10.8.10">
    <property type="entry name" value="DNA helicase RuvA subunit, C-terminal domain"/>
    <property type="match status" value="1"/>
</dbReference>
<feature type="compositionally biased region" description="Basic residues" evidence="5">
    <location>
        <begin position="272"/>
        <end position="283"/>
    </location>
</feature>
<dbReference type="Proteomes" id="UP001149090">
    <property type="component" value="Unassembled WGS sequence"/>
</dbReference>
<dbReference type="GO" id="GO:0003950">
    <property type="term" value="F:NAD+ poly-ADP-ribosyltransferase activity"/>
    <property type="evidence" value="ECO:0007669"/>
    <property type="project" value="InterPro"/>
</dbReference>
<keyword evidence="1" id="KW-0328">Glycosyltransferase</keyword>
<dbReference type="InterPro" id="IPR015940">
    <property type="entry name" value="UBA"/>
</dbReference>
<dbReference type="SUPFAM" id="SSF56399">
    <property type="entry name" value="ADP-ribosylation"/>
    <property type="match status" value="1"/>
</dbReference>
<accession>A0A9Q0LNC5</accession>
<dbReference type="SUPFAM" id="SSF46934">
    <property type="entry name" value="UBA-like"/>
    <property type="match status" value="1"/>
</dbReference>
<gene>
    <name evidence="7" type="ORF">M0811_00048</name>
</gene>
<dbReference type="InterPro" id="IPR051838">
    <property type="entry name" value="ARTD_PARP"/>
</dbReference>
<dbReference type="PANTHER" id="PTHR21328">
    <property type="entry name" value="POLY ADP-RIBOSE POLYMERASE FAMILY, MEMBER PARP"/>
    <property type="match status" value="1"/>
</dbReference>
<evidence type="ECO:0000256" key="4">
    <source>
        <dbReference type="ARBA" id="ARBA00023027"/>
    </source>
</evidence>
<dbReference type="Gene3D" id="3.90.228.10">
    <property type="match status" value="1"/>
</dbReference>
<dbReference type="InterPro" id="IPR041400">
    <property type="entry name" value="PARP16_N"/>
</dbReference>
<dbReference type="OMA" id="PCESTHC"/>
<dbReference type="OrthoDB" id="109543at2759"/>
<keyword evidence="3" id="KW-0548">Nucleotidyltransferase</keyword>
<sequence length="726" mass="83862">MEAEINEVINTSAKQGLKVRFDKYESCLHYSIKLENKTIRLSVFLYDYPSTRPSFWTEQEDSLSKSLVEKLNSAEKISKLIEFTNLLIEILKKDQKLPENEIEIKDNIQQKPQIEDEIGISDGESSDDSIHESHDLNEIESDEIKILKLDLEEAKTISGADQIKYIPKLFILRVSIDVSFLSPFYADALGIDETIPITIEFEFTQHYTSFGSIPIIELWQVKQKSFGLQFQLREILTTFLREHWDHYKEIIKERLKKGKDWETERQEIIKRRKTNLKSNKNKPKKTENESNTQVNQQMILELIDCGFDMNSAIGALIVSNNNQETAMNLLLENPVQFQTIGESYLLEQENSKNEKTDEYFQEYDNFDDNLNFQNDPFLANSQLQEVNLETFVPTHNLIADIVNYMTARVQNCMNYCVICDKKHKIEGLKPIPCESTHCLFRYEEIGLGISVASEIKKRPDVVDLLITIGYSAATSGRNAMIFDPFPTDFMENDKCDYSELVKAFNSLPSVEEMSKYSNDERDLRAFLETSCHKNSYRLLRWLITSNRAHLIKIPVFAKIKDFKSDSQFLLLSGPPQKEAKFQNLKKQYPSVFAFHGSPTENWHSILRKGLKNMSNTRFMLHAAAMGAGIYLAEQPSVSLSFGRRGNGWPKSRFAGKDFNCIAICEIIKSPEVKDPRPYYVIANEDLVMTRCFILNLQESSVNRDELSKQVISLYENLGKKSDQWFN</sequence>
<feature type="compositionally biased region" description="Acidic residues" evidence="5">
    <location>
        <begin position="115"/>
        <end position="127"/>
    </location>
</feature>
<evidence type="ECO:0000256" key="3">
    <source>
        <dbReference type="ARBA" id="ARBA00022695"/>
    </source>
</evidence>
<dbReference type="GO" id="GO:0016779">
    <property type="term" value="F:nucleotidyltransferase activity"/>
    <property type="evidence" value="ECO:0007669"/>
    <property type="project" value="UniProtKB-KW"/>
</dbReference>